<dbReference type="Proteomes" id="UP001341840">
    <property type="component" value="Unassembled WGS sequence"/>
</dbReference>
<evidence type="ECO:0000313" key="2">
    <source>
        <dbReference type="Proteomes" id="UP001341840"/>
    </source>
</evidence>
<protein>
    <submittedName>
        <fullName evidence="1">Uncharacterized protein</fullName>
    </submittedName>
</protein>
<keyword evidence="2" id="KW-1185">Reference proteome</keyword>
<sequence>MSVRRRVVFGECRKVVVFVGNEWLKVRWGLRCCRLRIDKGEGKKEVVEVAIVGDRGEKEIAERKWECTGSRRKREFEVVLVVCSRIEVVYAWTCPMWAEKRGTGLVCKKMDWAGWVAREVGVMGGTHMRGEPEPGSQGLGSPVMSFHAYTCPEPSKIPIETPLYPIRLSCA</sequence>
<name>A0ABU6VWF8_9FABA</name>
<accession>A0ABU6VWF8</accession>
<organism evidence="1 2">
    <name type="scientific">Stylosanthes scabra</name>
    <dbReference type="NCBI Taxonomy" id="79078"/>
    <lineage>
        <taxon>Eukaryota</taxon>
        <taxon>Viridiplantae</taxon>
        <taxon>Streptophyta</taxon>
        <taxon>Embryophyta</taxon>
        <taxon>Tracheophyta</taxon>
        <taxon>Spermatophyta</taxon>
        <taxon>Magnoliopsida</taxon>
        <taxon>eudicotyledons</taxon>
        <taxon>Gunneridae</taxon>
        <taxon>Pentapetalae</taxon>
        <taxon>rosids</taxon>
        <taxon>fabids</taxon>
        <taxon>Fabales</taxon>
        <taxon>Fabaceae</taxon>
        <taxon>Papilionoideae</taxon>
        <taxon>50 kb inversion clade</taxon>
        <taxon>dalbergioids sensu lato</taxon>
        <taxon>Dalbergieae</taxon>
        <taxon>Pterocarpus clade</taxon>
        <taxon>Stylosanthes</taxon>
    </lineage>
</organism>
<reference evidence="1 2" key="1">
    <citation type="journal article" date="2023" name="Plants (Basel)">
        <title>Bridging the Gap: Combining Genomics and Transcriptomics Approaches to Understand Stylosanthes scabra, an Orphan Legume from the Brazilian Caatinga.</title>
        <authorList>
            <person name="Ferreira-Neto J.R.C."/>
            <person name="da Silva M.D."/>
            <person name="Binneck E."/>
            <person name="de Melo N.F."/>
            <person name="da Silva R.H."/>
            <person name="de Melo A.L.T.M."/>
            <person name="Pandolfi V."/>
            <person name="Bustamante F.O."/>
            <person name="Brasileiro-Vidal A.C."/>
            <person name="Benko-Iseppon A.M."/>
        </authorList>
    </citation>
    <scope>NUCLEOTIDE SEQUENCE [LARGE SCALE GENOMIC DNA]</scope>
    <source>
        <tissue evidence="1">Leaves</tissue>
    </source>
</reference>
<dbReference type="EMBL" id="JASCZI010154138">
    <property type="protein sequence ID" value="MED6177874.1"/>
    <property type="molecule type" value="Genomic_DNA"/>
</dbReference>
<gene>
    <name evidence="1" type="ORF">PIB30_102166</name>
</gene>
<evidence type="ECO:0000313" key="1">
    <source>
        <dbReference type="EMBL" id="MED6177874.1"/>
    </source>
</evidence>
<proteinExistence type="predicted"/>
<comment type="caution">
    <text evidence="1">The sequence shown here is derived from an EMBL/GenBank/DDBJ whole genome shotgun (WGS) entry which is preliminary data.</text>
</comment>